<dbReference type="GeneID" id="38112925"/>
<evidence type="ECO:0000256" key="1">
    <source>
        <dbReference type="SAM" id="MobiDB-lite"/>
    </source>
</evidence>
<gene>
    <name evidence="2" type="ORF">DSM5745_02555</name>
</gene>
<evidence type="ECO:0000313" key="3">
    <source>
        <dbReference type="Proteomes" id="UP000256690"/>
    </source>
</evidence>
<sequence>MVDLIAANPITSMPEIKQLLRNVAIIYSPSTNCSNHEQYRQICYVPGSDRELPDQMTAAESLQILHLAARIQRLACMCLHSMQQKFVTAVEDSQGPLVAAKAAEPTSWMEEFRVYWVLWHLQHYSAFVEVSKARWAWPKDYIEDAKENFTTLNRVPRILTEQVWTVSAILADMGLRPLYGHPRSLPPSFREVKEEQEEESSKAGWTFNQYFGAARLPLFASLALPPNHHSYPVWSPPPIPSDNSRIERNWQRAPRHRMKETFASAMIRPIAGRTHQYPGFAQASQDLRYGPDEEIHSNSGRGNH</sequence>
<evidence type="ECO:0000313" key="2">
    <source>
        <dbReference type="EMBL" id="RDW90780.1"/>
    </source>
</evidence>
<dbReference type="EMBL" id="PVWQ01000002">
    <property type="protein sequence ID" value="RDW90780.1"/>
    <property type="molecule type" value="Genomic_DNA"/>
</dbReference>
<proteinExistence type="predicted"/>
<comment type="caution">
    <text evidence="2">The sequence shown here is derived from an EMBL/GenBank/DDBJ whole genome shotgun (WGS) entry which is preliminary data.</text>
</comment>
<name>A0A3D8SWX7_9EURO</name>
<dbReference type="RefSeq" id="XP_026607734.1">
    <property type="nucleotide sequence ID" value="XM_026744571.1"/>
</dbReference>
<protein>
    <submittedName>
        <fullName evidence="2">Uncharacterized protein</fullName>
    </submittedName>
</protein>
<dbReference type="OrthoDB" id="4358152at2759"/>
<dbReference type="STRING" id="1810919.A0A3D8SWX7"/>
<dbReference type="Proteomes" id="UP000256690">
    <property type="component" value="Unassembled WGS sequence"/>
</dbReference>
<keyword evidence="3" id="KW-1185">Reference proteome</keyword>
<reference evidence="2 3" key="1">
    <citation type="journal article" date="2018" name="IMA Fungus">
        <title>IMA Genome-F 9: Draft genome sequence of Annulohypoxylon stygium, Aspergillus mulundensis, Berkeleyomyces basicola (syn. Thielaviopsis basicola), Ceratocystis smalleyi, two Cercospora beticola strains, Coleophoma cylindrospora, Fusarium fracticaudum, Phialophora cf. hyalina, and Morchella septimelata.</title>
        <authorList>
            <person name="Wingfield B.D."/>
            <person name="Bills G.F."/>
            <person name="Dong Y."/>
            <person name="Huang W."/>
            <person name="Nel W.J."/>
            <person name="Swalarsk-Parry B.S."/>
            <person name="Vaghefi N."/>
            <person name="Wilken P.M."/>
            <person name="An Z."/>
            <person name="de Beer Z.W."/>
            <person name="De Vos L."/>
            <person name="Chen L."/>
            <person name="Duong T.A."/>
            <person name="Gao Y."/>
            <person name="Hammerbacher A."/>
            <person name="Kikkert J.R."/>
            <person name="Li Y."/>
            <person name="Li H."/>
            <person name="Li K."/>
            <person name="Li Q."/>
            <person name="Liu X."/>
            <person name="Ma X."/>
            <person name="Naidoo K."/>
            <person name="Pethybridge S.J."/>
            <person name="Sun J."/>
            <person name="Steenkamp E.T."/>
            <person name="van der Nest M.A."/>
            <person name="van Wyk S."/>
            <person name="Wingfield M.J."/>
            <person name="Xiong C."/>
            <person name="Yue Q."/>
            <person name="Zhang X."/>
        </authorList>
    </citation>
    <scope>NUCLEOTIDE SEQUENCE [LARGE SCALE GENOMIC DNA]</scope>
    <source>
        <strain evidence="2 3">DSM 5745</strain>
    </source>
</reference>
<organism evidence="2 3">
    <name type="scientific">Aspergillus mulundensis</name>
    <dbReference type="NCBI Taxonomy" id="1810919"/>
    <lineage>
        <taxon>Eukaryota</taxon>
        <taxon>Fungi</taxon>
        <taxon>Dikarya</taxon>
        <taxon>Ascomycota</taxon>
        <taxon>Pezizomycotina</taxon>
        <taxon>Eurotiomycetes</taxon>
        <taxon>Eurotiomycetidae</taxon>
        <taxon>Eurotiales</taxon>
        <taxon>Aspergillaceae</taxon>
        <taxon>Aspergillus</taxon>
        <taxon>Aspergillus subgen. Nidulantes</taxon>
    </lineage>
</organism>
<feature type="region of interest" description="Disordered" evidence="1">
    <location>
        <begin position="282"/>
        <end position="304"/>
    </location>
</feature>
<dbReference type="AlphaFoldDB" id="A0A3D8SWX7"/>
<accession>A0A3D8SWX7</accession>